<dbReference type="Proteomes" id="UP001222434">
    <property type="component" value="Unassembled WGS sequence"/>
</dbReference>
<name>A0AAJ1JHF5_XENBV</name>
<evidence type="ECO:0000313" key="1">
    <source>
        <dbReference type="EMBL" id="MDE1480558.1"/>
    </source>
</evidence>
<sequence>MPVYHTEKFIEFPHGAFDCHRYDFSIKDHAFIVLFSTVDIQDRDYHSMRSEEVGFLIPGDCYDVKFDRLENFNSGDYFTPPAKGKCSKDITR</sequence>
<protein>
    <submittedName>
        <fullName evidence="1">Uncharacterized protein</fullName>
    </submittedName>
</protein>
<reference evidence="1" key="1">
    <citation type="submission" date="2021-08" db="EMBL/GenBank/DDBJ databases">
        <authorList>
            <person name="Papudeshi B."/>
            <person name="Bashey-Visser F."/>
        </authorList>
    </citation>
    <scope>NUCLEOTIDE SEQUENCE</scope>
    <source>
        <strain evidence="1">MC_266_E_2016</strain>
    </source>
</reference>
<proteinExistence type="predicted"/>
<dbReference type="RefSeq" id="WP_274713923.1">
    <property type="nucleotide sequence ID" value="NZ_JAILSO010000153.1"/>
</dbReference>
<evidence type="ECO:0000313" key="2">
    <source>
        <dbReference type="Proteomes" id="UP001222434"/>
    </source>
</evidence>
<dbReference type="EMBL" id="JAILSO010000153">
    <property type="protein sequence ID" value="MDE1480558.1"/>
    <property type="molecule type" value="Genomic_DNA"/>
</dbReference>
<comment type="caution">
    <text evidence="1">The sequence shown here is derived from an EMBL/GenBank/DDBJ whole genome shotgun (WGS) entry which is preliminary data.</text>
</comment>
<organism evidence="1 2">
    <name type="scientific">Xenorhabdus bovienii</name>
    <name type="common">Xenorhabdus nematophila subsp. bovienii</name>
    <dbReference type="NCBI Taxonomy" id="40576"/>
    <lineage>
        <taxon>Bacteria</taxon>
        <taxon>Pseudomonadati</taxon>
        <taxon>Pseudomonadota</taxon>
        <taxon>Gammaproteobacteria</taxon>
        <taxon>Enterobacterales</taxon>
        <taxon>Morganellaceae</taxon>
        <taxon>Xenorhabdus</taxon>
    </lineage>
</organism>
<reference evidence="1" key="2">
    <citation type="journal article" date="2022" name="J. Evol. Biol.">
        <title>Pre- and post-association barriers to host switching in sympatric mutualists.</title>
        <authorList>
            <person name="Dinges Z.M."/>
            <person name="Phillips R.K."/>
            <person name="Lively C.M."/>
            <person name="Bashey F."/>
        </authorList>
    </citation>
    <scope>NUCLEOTIDE SEQUENCE</scope>
    <source>
        <strain evidence="1">MC_266_E_2016</strain>
    </source>
</reference>
<gene>
    <name evidence="1" type="ORF">KKJ01_20740</name>
</gene>
<accession>A0AAJ1JHF5</accession>
<dbReference type="AlphaFoldDB" id="A0AAJ1JHF5"/>